<dbReference type="SUPFAM" id="SSF54277">
    <property type="entry name" value="CAD &amp; PB1 domains"/>
    <property type="match status" value="1"/>
</dbReference>
<comment type="caution">
    <text evidence="3">The sequence shown here is derived from an EMBL/GenBank/DDBJ whole genome shotgun (WGS) entry which is preliminary data.</text>
</comment>
<feature type="domain" description="PB1" evidence="2">
    <location>
        <begin position="43"/>
        <end position="134"/>
    </location>
</feature>
<protein>
    <recommendedName>
        <fullName evidence="2">PB1 domain-containing protein</fullName>
    </recommendedName>
</protein>
<organism evidence="3 4">
    <name type="scientific">Acacia crassicarpa</name>
    <name type="common">northern wattle</name>
    <dbReference type="NCBI Taxonomy" id="499986"/>
    <lineage>
        <taxon>Eukaryota</taxon>
        <taxon>Viridiplantae</taxon>
        <taxon>Streptophyta</taxon>
        <taxon>Embryophyta</taxon>
        <taxon>Tracheophyta</taxon>
        <taxon>Spermatophyta</taxon>
        <taxon>Magnoliopsida</taxon>
        <taxon>eudicotyledons</taxon>
        <taxon>Gunneridae</taxon>
        <taxon>Pentapetalae</taxon>
        <taxon>rosids</taxon>
        <taxon>fabids</taxon>
        <taxon>Fabales</taxon>
        <taxon>Fabaceae</taxon>
        <taxon>Caesalpinioideae</taxon>
        <taxon>mimosoid clade</taxon>
        <taxon>Acacieae</taxon>
        <taxon>Acacia</taxon>
    </lineage>
</organism>
<dbReference type="InterPro" id="IPR053198">
    <property type="entry name" value="Gynoecium_Dev_Regulator"/>
</dbReference>
<evidence type="ECO:0000313" key="3">
    <source>
        <dbReference type="EMBL" id="KAK4256566.1"/>
    </source>
</evidence>
<accession>A0AAE1IS52</accession>
<dbReference type="PANTHER" id="PTHR31066:SF27">
    <property type="entry name" value="EXPRESSED PROTEIN"/>
    <property type="match status" value="1"/>
</dbReference>
<proteinExistence type="predicted"/>
<name>A0AAE1IS52_9FABA</name>
<dbReference type="CDD" id="cd06410">
    <property type="entry name" value="PB1_UP2"/>
    <property type="match status" value="1"/>
</dbReference>
<sequence>MDIPNPSLHTPPRRPNVSKSHAHRPEEKVRLMCSYGGRFVPRPRDKWLCYVGGDTRIILLHRHSSLRDLSLLLSGTLLLHGRPFILKYLLPGEDLDSLISIIHDEDLQLMIQEYDRVITSSSPLKPSRLRLFLFFSDQPETATPIHSHDAEQETRFVDATNDSRILSRLVSDASAKPGGTPLNEYDHNLEALGVIQNNKKINSLADVADTSPSGSVSSMFSLPSLRNDDHGSRLKQQQCQMEELNFTKTDGCADSSAALAPPVMVTTGHNMNGVTCDALASELTPSPLQPVCARASHALSLLSPNSVTMFSLPSLGDDDHGSRLKQQQCHMEELNFTKTDGCADSSAALAPPVMVTTGHNMNGVTCDALASELILSPLQPVCARASHALSLLSPNSVTMFSLPSLGDDDHGSRLKQQQCQMEELNFTKTDGCADSSAALAPPVMVTTGHNMNGVTCDALASELTLSPLQPVCARASHALSLLSPNSVTSTHTHNMFSENRIASSCSYLSQPVHLQEQANMRSEISDPNPAIQRDKVEESRYRLATQVDQNQEMEQFVQCLQQVAIPCSYPVYAILPVVATHPTVASSGNPLLTVTPQIGTASTVYNNATPIVNAASNPAFLHPAQFHQHYYVDFPQFHYCPLQSNIAFAPSPHGFGHQSTAVQKQTNTPLSPHYQSMTGALK</sequence>
<feature type="region of interest" description="Disordered" evidence="1">
    <location>
        <begin position="1"/>
        <end position="24"/>
    </location>
</feature>
<dbReference type="InterPro" id="IPR000270">
    <property type="entry name" value="PB1_dom"/>
</dbReference>
<keyword evidence="4" id="KW-1185">Reference proteome</keyword>
<dbReference type="PANTHER" id="PTHR31066">
    <property type="entry name" value="OS05G0427100 PROTEIN-RELATED"/>
    <property type="match status" value="1"/>
</dbReference>
<gene>
    <name evidence="3" type="ORF">QN277_006273</name>
</gene>
<dbReference type="AlphaFoldDB" id="A0AAE1IS52"/>
<evidence type="ECO:0000259" key="2">
    <source>
        <dbReference type="SMART" id="SM00666"/>
    </source>
</evidence>
<reference evidence="3" key="1">
    <citation type="submission" date="2023-10" db="EMBL/GenBank/DDBJ databases">
        <title>Chromosome-level genome of the transformable northern wattle, Acacia crassicarpa.</title>
        <authorList>
            <person name="Massaro I."/>
            <person name="Sinha N.R."/>
            <person name="Poethig S."/>
            <person name="Leichty A.R."/>
        </authorList>
    </citation>
    <scope>NUCLEOTIDE SEQUENCE</scope>
    <source>
        <strain evidence="3">Acra3RX</strain>
        <tissue evidence="3">Leaf</tissue>
    </source>
</reference>
<evidence type="ECO:0000256" key="1">
    <source>
        <dbReference type="SAM" id="MobiDB-lite"/>
    </source>
</evidence>
<dbReference type="Pfam" id="PF00564">
    <property type="entry name" value="PB1"/>
    <property type="match status" value="1"/>
</dbReference>
<dbReference type="EMBL" id="JAWXYG010000012">
    <property type="protein sequence ID" value="KAK4256566.1"/>
    <property type="molecule type" value="Genomic_DNA"/>
</dbReference>
<dbReference type="Proteomes" id="UP001293593">
    <property type="component" value="Unassembled WGS sequence"/>
</dbReference>
<feature type="region of interest" description="Disordered" evidence="1">
    <location>
        <begin position="657"/>
        <end position="682"/>
    </location>
</feature>
<dbReference type="SMART" id="SM00666">
    <property type="entry name" value="PB1"/>
    <property type="match status" value="1"/>
</dbReference>
<evidence type="ECO:0000313" key="4">
    <source>
        <dbReference type="Proteomes" id="UP001293593"/>
    </source>
</evidence>